<name>A0A3L6T5B7_PANMI</name>
<reference evidence="2" key="1">
    <citation type="journal article" date="2019" name="Nat. Commun.">
        <title>The genome of broomcorn millet.</title>
        <authorList>
            <person name="Zou C."/>
            <person name="Miki D."/>
            <person name="Li D."/>
            <person name="Tang Q."/>
            <person name="Xiao L."/>
            <person name="Rajput S."/>
            <person name="Deng P."/>
            <person name="Jia W."/>
            <person name="Huang R."/>
            <person name="Zhang M."/>
            <person name="Sun Y."/>
            <person name="Hu J."/>
            <person name="Fu X."/>
            <person name="Schnable P.S."/>
            <person name="Li F."/>
            <person name="Zhang H."/>
            <person name="Feng B."/>
            <person name="Zhu X."/>
            <person name="Liu R."/>
            <person name="Schnable J.C."/>
            <person name="Zhu J.-K."/>
            <person name="Zhang H."/>
        </authorList>
    </citation>
    <scope>NUCLEOTIDE SEQUENCE [LARGE SCALE GENOMIC DNA]</scope>
</reference>
<organism evidence="1 2">
    <name type="scientific">Panicum miliaceum</name>
    <name type="common">Proso millet</name>
    <name type="synonym">Broomcorn millet</name>
    <dbReference type="NCBI Taxonomy" id="4540"/>
    <lineage>
        <taxon>Eukaryota</taxon>
        <taxon>Viridiplantae</taxon>
        <taxon>Streptophyta</taxon>
        <taxon>Embryophyta</taxon>
        <taxon>Tracheophyta</taxon>
        <taxon>Spermatophyta</taxon>
        <taxon>Magnoliopsida</taxon>
        <taxon>Liliopsida</taxon>
        <taxon>Poales</taxon>
        <taxon>Poaceae</taxon>
        <taxon>PACMAD clade</taxon>
        <taxon>Panicoideae</taxon>
        <taxon>Panicodae</taxon>
        <taxon>Paniceae</taxon>
        <taxon>Panicinae</taxon>
        <taxon>Panicum</taxon>
        <taxon>Panicum sect. Panicum</taxon>
    </lineage>
</organism>
<comment type="caution">
    <text evidence="1">The sequence shown here is derived from an EMBL/GenBank/DDBJ whole genome shotgun (WGS) entry which is preliminary data.</text>
</comment>
<dbReference type="Proteomes" id="UP000275267">
    <property type="component" value="Unassembled WGS sequence"/>
</dbReference>
<keyword evidence="2" id="KW-1185">Reference proteome</keyword>
<gene>
    <name evidence="1" type="ORF">C2845_PM03G16270</name>
</gene>
<protein>
    <submittedName>
        <fullName evidence="1">Uncharacterized protein</fullName>
    </submittedName>
</protein>
<accession>A0A3L6T5B7</accession>
<dbReference type="EMBL" id="PQIB02000002">
    <property type="protein sequence ID" value="RLN33465.1"/>
    <property type="molecule type" value="Genomic_DNA"/>
</dbReference>
<evidence type="ECO:0000313" key="1">
    <source>
        <dbReference type="EMBL" id="RLN33465.1"/>
    </source>
</evidence>
<sequence>MAVGSARRRIVSRMYSPFVTELPFLHRKLLRLLQLRLNQRKGLDAEGGREAAAARSHGLPVEEEGAAVLALSVHTHAVKLGLERFLLVFCPDDTVLVGVLAACAQHGALEQACNGRIWDNEGQECAGLDYYDKRPGNPWSLGVLTARALLHRGRAGGRAHLALTDMEEEQPDDGVGNRKEYEKIEFPDLKLTEAEAEHA</sequence>
<dbReference type="AlphaFoldDB" id="A0A3L6T5B7"/>
<proteinExistence type="predicted"/>
<evidence type="ECO:0000313" key="2">
    <source>
        <dbReference type="Proteomes" id="UP000275267"/>
    </source>
</evidence>